<reference evidence="2 3" key="1">
    <citation type="journal article" date="2014" name="Science">
        <title>Plant genetics. Early allopolyploid evolution in the post-Neolithic Brassica napus oilseed genome.</title>
        <authorList>
            <person name="Chalhoub B."/>
            <person name="Denoeud F."/>
            <person name="Liu S."/>
            <person name="Parkin I.A."/>
            <person name="Tang H."/>
            <person name="Wang X."/>
            <person name="Chiquet J."/>
            <person name="Belcram H."/>
            <person name="Tong C."/>
            <person name="Samans B."/>
            <person name="Correa M."/>
            <person name="Da Silva C."/>
            <person name="Just J."/>
            <person name="Falentin C."/>
            <person name="Koh C.S."/>
            <person name="Le Clainche I."/>
            <person name="Bernard M."/>
            <person name="Bento P."/>
            <person name="Noel B."/>
            <person name="Labadie K."/>
            <person name="Alberti A."/>
            <person name="Charles M."/>
            <person name="Arnaud D."/>
            <person name="Guo H."/>
            <person name="Daviaud C."/>
            <person name="Alamery S."/>
            <person name="Jabbari K."/>
            <person name="Zhao M."/>
            <person name="Edger P.P."/>
            <person name="Chelaifa H."/>
            <person name="Tack D."/>
            <person name="Lassalle G."/>
            <person name="Mestiri I."/>
            <person name="Schnel N."/>
            <person name="Le Paslier M.C."/>
            <person name="Fan G."/>
            <person name="Renault V."/>
            <person name="Bayer P.E."/>
            <person name="Golicz A.A."/>
            <person name="Manoli S."/>
            <person name="Lee T.H."/>
            <person name="Thi V.H."/>
            <person name="Chalabi S."/>
            <person name="Hu Q."/>
            <person name="Fan C."/>
            <person name="Tollenaere R."/>
            <person name="Lu Y."/>
            <person name="Battail C."/>
            <person name="Shen J."/>
            <person name="Sidebottom C.H."/>
            <person name="Wang X."/>
            <person name="Canaguier A."/>
            <person name="Chauveau A."/>
            <person name="Berard A."/>
            <person name="Deniot G."/>
            <person name="Guan M."/>
            <person name="Liu Z."/>
            <person name="Sun F."/>
            <person name="Lim Y.P."/>
            <person name="Lyons E."/>
            <person name="Town C.D."/>
            <person name="Bancroft I."/>
            <person name="Wang X."/>
            <person name="Meng J."/>
            <person name="Ma J."/>
            <person name="Pires J.C."/>
            <person name="King G.J."/>
            <person name="Brunel D."/>
            <person name="Delourme R."/>
            <person name="Renard M."/>
            <person name="Aury J.M."/>
            <person name="Adams K.L."/>
            <person name="Batley J."/>
            <person name="Snowdon R.J."/>
            <person name="Tost J."/>
            <person name="Edwards D."/>
            <person name="Zhou Y."/>
            <person name="Hua W."/>
            <person name="Sharpe A.G."/>
            <person name="Paterson A.H."/>
            <person name="Guan C."/>
            <person name="Wincker P."/>
        </authorList>
    </citation>
    <scope>NUCLEOTIDE SEQUENCE [LARGE SCALE GENOMIC DNA]</scope>
    <source>
        <strain evidence="3">cv. Darmor-bzh</strain>
    </source>
</reference>
<sequence>MFTYHSLDFGPKNQTDVLECCRQSNDALDEDKYFVFLTFYGESSSVVFNFYFNN</sequence>
<proteinExistence type="predicted"/>
<evidence type="ECO:0000256" key="1">
    <source>
        <dbReference type="SAM" id="Phobius"/>
    </source>
</evidence>
<dbReference type="EMBL" id="LK032410">
    <property type="protein sequence ID" value="CDY37868.1"/>
    <property type="molecule type" value="Genomic_DNA"/>
</dbReference>
<keyword evidence="3" id="KW-1185">Reference proteome</keyword>
<organism evidence="2 3">
    <name type="scientific">Brassica napus</name>
    <name type="common">Rape</name>
    <dbReference type="NCBI Taxonomy" id="3708"/>
    <lineage>
        <taxon>Eukaryota</taxon>
        <taxon>Viridiplantae</taxon>
        <taxon>Streptophyta</taxon>
        <taxon>Embryophyta</taxon>
        <taxon>Tracheophyta</taxon>
        <taxon>Spermatophyta</taxon>
        <taxon>Magnoliopsida</taxon>
        <taxon>eudicotyledons</taxon>
        <taxon>Gunneridae</taxon>
        <taxon>Pentapetalae</taxon>
        <taxon>rosids</taxon>
        <taxon>malvids</taxon>
        <taxon>Brassicales</taxon>
        <taxon>Brassicaceae</taxon>
        <taxon>Brassiceae</taxon>
        <taxon>Brassica</taxon>
    </lineage>
</organism>
<dbReference type="PaxDb" id="3708-A0A078HLY4"/>
<gene>
    <name evidence="2" type="primary">BnaC04g31380D</name>
    <name evidence="2" type="ORF">GSBRNA2T00064830001</name>
</gene>
<name>A0A078HLY4_BRANA</name>
<evidence type="ECO:0000313" key="3">
    <source>
        <dbReference type="Proteomes" id="UP000028999"/>
    </source>
</evidence>
<dbReference type="AlphaFoldDB" id="A0A078HLY4"/>
<dbReference type="Gramene" id="CDY37868">
    <property type="protein sequence ID" value="CDY37868"/>
    <property type="gene ID" value="GSBRNA2T00064830001"/>
</dbReference>
<keyword evidence="1" id="KW-0472">Membrane</keyword>
<dbReference type="Proteomes" id="UP000028999">
    <property type="component" value="Unassembled WGS sequence"/>
</dbReference>
<keyword evidence="1" id="KW-0812">Transmembrane</keyword>
<accession>A0A078HLY4</accession>
<feature type="transmembrane region" description="Helical" evidence="1">
    <location>
        <begin position="33"/>
        <end position="52"/>
    </location>
</feature>
<evidence type="ECO:0000313" key="2">
    <source>
        <dbReference type="EMBL" id="CDY37868.1"/>
    </source>
</evidence>
<protein>
    <submittedName>
        <fullName evidence="2">BnaC04g31380D protein</fullName>
    </submittedName>
</protein>
<keyword evidence="1" id="KW-1133">Transmembrane helix</keyword>